<reference evidence="1" key="2">
    <citation type="journal article" date="2020" name="Nat. Commun.">
        <title>Large-scale genome sequencing of mycorrhizal fungi provides insights into the early evolution of symbiotic traits.</title>
        <authorList>
            <person name="Miyauchi S."/>
            <person name="Kiss E."/>
            <person name="Kuo A."/>
            <person name="Drula E."/>
            <person name="Kohler A."/>
            <person name="Sanchez-Garcia M."/>
            <person name="Morin E."/>
            <person name="Andreopoulos B."/>
            <person name="Barry K.W."/>
            <person name="Bonito G."/>
            <person name="Buee M."/>
            <person name="Carver A."/>
            <person name="Chen C."/>
            <person name="Cichocki N."/>
            <person name="Clum A."/>
            <person name="Culley D."/>
            <person name="Crous P.W."/>
            <person name="Fauchery L."/>
            <person name="Girlanda M."/>
            <person name="Hayes R.D."/>
            <person name="Keri Z."/>
            <person name="LaButti K."/>
            <person name="Lipzen A."/>
            <person name="Lombard V."/>
            <person name="Magnuson J."/>
            <person name="Maillard F."/>
            <person name="Murat C."/>
            <person name="Nolan M."/>
            <person name="Ohm R.A."/>
            <person name="Pangilinan J."/>
            <person name="Pereira M.F."/>
            <person name="Perotto S."/>
            <person name="Peter M."/>
            <person name="Pfister S."/>
            <person name="Riley R."/>
            <person name="Sitrit Y."/>
            <person name="Stielow J.B."/>
            <person name="Szollosi G."/>
            <person name="Zifcakova L."/>
            <person name="Stursova M."/>
            <person name="Spatafora J.W."/>
            <person name="Tedersoo L."/>
            <person name="Vaario L.M."/>
            <person name="Yamada A."/>
            <person name="Yan M."/>
            <person name="Wang P."/>
            <person name="Xu J."/>
            <person name="Bruns T."/>
            <person name="Baldrian P."/>
            <person name="Vilgalys R."/>
            <person name="Dunand C."/>
            <person name="Henrissat B."/>
            <person name="Grigoriev I.V."/>
            <person name="Hibbett D."/>
            <person name="Nagy L.G."/>
            <person name="Martin F.M."/>
        </authorList>
    </citation>
    <scope>NUCLEOTIDE SEQUENCE</scope>
    <source>
        <strain evidence="1">P2</strain>
    </source>
</reference>
<gene>
    <name evidence="1" type="ORF">BDM02DRAFT_3183308</name>
</gene>
<sequence>MTRRKNLLSSYRSPNCVTGMPQARFTIPFILGIFFENVLYGVFVPFLLTACYAQCRKLVKGRSVNKVMVFATVFYGLTITLHWVVSTVHGLRGILFLPSGGDTATFFQNTSSPLFVCKVTLLQIEILVGDWIMIYRLYHIYGRNLAICIVPLVGSLAHLAIILGSAVKVIHTYGPATLTAWAAACFSVTIL</sequence>
<accession>A0ACB6ZUC5</accession>
<keyword evidence="2" id="KW-1185">Reference proteome</keyword>
<evidence type="ECO:0000313" key="1">
    <source>
        <dbReference type="EMBL" id="KAF9652980.1"/>
    </source>
</evidence>
<comment type="caution">
    <text evidence="1">The sequence shown here is derived from an EMBL/GenBank/DDBJ whole genome shotgun (WGS) entry which is preliminary data.</text>
</comment>
<organism evidence="1 2">
    <name type="scientific">Thelephora ganbajun</name>
    <name type="common">Ganba fungus</name>
    <dbReference type="NCBI Taxonomy" id="370292"/>
    <lineage>
        <taxon>Eukaryota</taxon>
        <taxon>Fungi</taxon>
        <taxon>Dikarya</taxon>
        <taxon>Basidiomycota</taxon>
        <taxon>Agaricomycotina</taxon>
        <taxon>Agaricomycetes</taxon>
        <taxon>Thelephorales</taxon>
        <taxon>Thelephoraceae</taxon>
        <taxon>Thelephora</taxon>
    </lineage>
</organism>
<protein>
    <submittedName>
        <fullName evidence="1">Uncharacterized protein</fullName>
    </submittedName>
</protein>
<evidence type="ECO:0000313" key="2">
    <source>
        <dbReference type="Proteomes" id="UP000886501"/>
    </source>
</evidence>
<reference evidence="1" key="1">
    <citation type="submission" date="2019-10" db="EMBL/GenBank/DDBJ databases">
        <authorList>
            <consortium name="DOE Joint Genome Institute"/>
            <person name="Kuo A."/>
            <person name="Miyauchi S."/>
            <person name="Kiss E."/>
            <person name="Drula E."/>
            <person name="Kohler A."/>
            <person name="Sanchez-Garcia M."/>
            <person name="Andreopoulos B."/>
            <person name="Barry K.W."/>
            <person name="Bonito G."/>
            <person name="Buee M."/>
            <person name="Carver A."/>
            <person name="Chen C."/>
            <person name="Cichocki N."/>
            <person name="Clum A."/>
            <person name="Culley D."/>
            <person name="Crous P.W."/>
            <person name="Fauchery L."/>
            <person name="Girlanda M."/>
            <person name="Hayes R."/>
            <person name="Keri Z."/>
            <person name="Labutti K."/>
            <person name="Lipzen A."/>
            <person name="Lombard V."/>
            <person name="Magnuson J."/>
            <person name="Maillard F."/>
            <person name="Morin E."/>
            <person name="Murat C."/>
            <person name="Nolan M."/>
            <person name="Ohm R."/>
            <person name="Pangilinan J."/>
            <person name="Pereira M."/>
            <person name="Perotto S."/>
            <person name="Peter M."/>
            <person name="Riley R."/>
            <person name="Sitrit Y."/>
            <person name="Stielow B."/>
            <person name="Szollosi G."/>
            <person name="Zifcakova L."/>
            <person name="Stursova M."/>
            <person name="Spatafora J.W."/>
            <person name="Tedersoo L."/>
            <person name="Vaario L.-M."/>
            <person name="Yamada A."/>
            <person name="Yan M."/>
            <person name="Wang P."/>
            <person name="Xu J."/>
            <person name="Bruns T."/>
            <person name="Baldrian P."/>
            <person name="Vilgalys R."/>
            <person name="Henrissat B."/>
            <person name="Grigoriev I.V."/>
            <person name="Hibbett D."/>
            <person name="Nagy L.G."/>
            <person name="Martin F.M."/>
        </authorList>
    </citation>
    <scope>NUCLEOTIDE SEQUENCE</scope>
    <source>
        <strain evidence="1">P2</strain>
    </source>
</reference>
<name>A0ACB6ZUC5_THEGA</name>
<dbReference type="EMBL" id="MU117966">
    <property type="protein sequence ID" value="KAF9652980.1"/>
    <property type="molecule type" value="Genomic_DNA"/>
</dbReference>
<proteinExistence type="predicted"/>
<dbReference type="Proteomes" id="UP000886501">
    <property type="component" value="Unassembled WGS sequence"/>
</dbReference>